<name>A0A7X2ZQS7_9FLAO</name>
<dbReference type="OrthoDB" id="1391842at2"/>
<dbReference type="PROSITE" id="PS51257">
    <property type="entry name" value="PROKAR_LIPOPROTEIN"/>
    <property type="match status" value="1"/>
</dbReference>
<protein>
    <recommendedName>
        <fullName evidence="3">CBM-cenC domain-containing protein</fullName>
    </recommendedName>
</protein>
<dbReference type="Gene3D" id="2.60.40.3630">
    <property type="match status" value="2"/>
</dbReference>
<feature type="domain" description="CBM-cenC" evidence="3">
    <location>
        <begin position="380"/>
        <end position="509"/>
    </location>
</feature>
<keyword evidence="1" id="KW-0378">Hydrolase</keyword>
<dbReference type="SUPFAM" id="SSF49785">
    <property type="entry name" value="Galactose-binding domain-like"/>
    <property type="match status" value="1"/>
</dbReference>
<keyword evidence="5" id="KW-1185">Reference proteome</keyword>
<dbReference type="Proteomes" id="UP000540519">
    <property type="component" value="Unassembled WGS sequence"/>
</dbReference>
<dbReference type="AlphaFoldDB" id="A0A7X2ZQS7"/>
<evidence type="ECO:0000256" key="2">
    <source>
        <dbReference type="SAM" id="SignalP"/>
    </source>
</evidence>
<dbReference type="GO" id="GO:0016798">
    <property type="term" value="F:hydrolase activity, acting on glycosyl bonds"/>
    <property type="evidence" value="ECO:0007669"/>
    <property type="project" value="InterPro"/>
</dbReference>
<proteinExistence type="predicted"/>
<dbReference type="RefSeq" id="WP_155598684.1">
    <property type="nucleotide sequence ID" value="NZ_RCNR01000003.1"/>
</dbReference>
<evidence type="ECO:0000313" key="5">
    <source>
        <dbReference type="Proteomes" id="UP000540519"/>
    </source>
</evidence>
<evidence type="ECO:0000259" key="3">
    <source>
        <dbReference type="Pfam" id="PF02018"/>
    </source>
</evidence>
<dbReference type="Pfam" id="PF02018">
    <property type="entry name" value="CBM_4_9"/>
    <property type="match status" value="1"/>
</dbReference>
<dbReference type="InterPro" id="IPR003305">
    <property type="entry name" value="CenC_carb-bd"/>
</dbReference>
<reference evidence="4 5" key="1">
    <citation type="journal article" date="2019" name="Mar. Drugs">
        <title>Comparative Genomics and CAZyme Genome Repertoires of Marine Zobellia amurskyensis KMM 3526(T) and Zobellia laminariae KMM 3676(T).</title>
        <authorList>
            <person name="Chernysheva N."/>
            <person name="Bystritskaya E."/>
            <person name="Stenkova A."/>
            <person name="Golovkin I."/>
            <person name="Nedashkovskaya O."/>
            <person name="Isaeva M."/>
        </authorList>
    </citation>
    <scope>NUCLEOTIDE SEQUENCE [LARGE SCALE GENOMIC DNA]</scope>
    <source>
        <strain evidence="4 5">KMM 3526</strain>
    </source>
</reference>
<evidence type="ECO:0000256" key="1">
    <source>
        <dbReference type="ARBA" id="ARBA00022801"/>
    </source>
</evidence>
<sequence length="529" mass="56783">MKYILNFAQNRIALLLMALAVFIFSSCNSDDDGEVVTSSTVRMKTLPKVAYVLGDALDLSGIVISMDKDGGVVDVPFASFGSENITTDPANGTVLDFSHQQITISIGESGAGLIQAISVTNNVVALVVKNKATDNYVNGQKLHLNDMVVTLVKEDGAKTDVAFEDFGTDIQVAPMNGDILSVDNTQVMVTYASTNAKIAQEIQVLPFAPLSGTVTTPPLKSEYEIGERLDLEGTVITYEMTGGLEVVVPFEDFEAFELMATPANETKLKATDSEIQISHSSGLSVAVPITVNMLDITGMTMETKPEKTLYADGEIIELKGLTLRLSINGKEDQIVASEDFDIYGIVSTPAQGEVYADGTNEIVISYPDIVDTISISLGSETIYESDFSGGEDGWAANQNGGGAVNFYAEDNVLVATDIVVGANPWDVQLFKPSIILEKDAKYKLTVLVKAYPGQGDFWFTLSVGDGTGRDGWQAYDGGGGVWLAGDTEYQTYEKEFVMGQETTNGARVLLDIGNQTNGIMVQSVKLEKL</sequence>
<evidence type="ECO:0000313" key="4">
    <source>
        <dbReference type="EMBL" id="MUH34676.1"/>
    </source>
</evidence>
<gene>
    <name evidence="4" type="ORF">D9O36_02375</name>
</gene>
<accession>A0A7X2ZQS7</accession>
<keyword evidence="2" id="KW-0732">Signal</keyword>
<dbReference type="InterPro" id="IPR008979">
    <property type="entry name" value="Galactose-bd-like_sf"/>
</dbReference>
<dbReference type="EMBL" id="RCNR01000003">
    <property type="protein sequence ID" value="MUH34676.1"/>
    <property type="molecule type" value="Genomic_DNA"/>
</dbReference>
<feature type="chain" id="PRO_5030855005" description="CBM-cenC domain-containing protein" evidence="2">
    <location>
        <begin position="30"/>
        <end position="529"/>
    </location>
</feature>
<dbReference type="Gene3D" id="2.60.120.260">
    <property type="entry name" value="Galactose-binding domain-like"/>
    <property type="match status" value="1"/>
</dbReference>
<organism evidence="4 5">
    <name type="scientific">Zobellia amurskyensis</name>
    <dbReference type="NCBI Taxonomy" id="248905"/>
    <lineage>
        <taxon>Bacteria</taxon>
        <taxon>Pseudomonadati</taxon>
        <taxon>Bacteroidota</taxon>
        <taxon>Flavobacteriia</taxon>
        <taxon>Flavobacteriales</taxon>
        <taxon>Flavobacteriaceae</taxon>
        <taxon>Zobellia</taxon>
    </lineage>
</organism>
<feature type="signal peptide" evidence="2">
    <location>
        <begin position="1"/>
        <end position="29"/>
    </location>
</feature>
<comment type="caution">
    <text evidence="4">The sequence shown here is derived from an EMBL/GenBank/DDBJ whole genome shotgun (WGS) entry which is preliminary data.</text>
</comment>